<dbReference type="GO" id="GO:0005525">
    <property type="term" value="F:GTP binding"/>
    <property type="evidence" value="ECO:0007669"/>
    <property type="project" value="InterPro"/>
</dbReference>
<accession>A0AAU7QSW8</accession>
<dbReference type="EMBL" id="CP157897">
    <property type="protein sequence ID" value="XBT18894.1"/>
    <property type="molecule type" value="Genomic_DNA"/>
</dbReference>
<feature type="domain" description="G" evidence="1">
    <location>
        <begin position="174"/>
        <end position="288"/>
    </location>
</feature>
<dbReference type="InterPro" id="IPR027417">
    <property type="entry name" value="P-loop_NTPase"/>
</dbReference>
<organism evidence="2">
    <name type="scientific">Candidatus Shikimatogenerans sp. AspAUS03</name>
    <dbReference type="NCBI Taxonomy" id="3158563"/>
    <lineage>
        <taxon>Bacteria</taxon>
        <taxon>Pseudomonadati</taxon>
        <taxon>Bacteroidota</taxon>
        <taxon>Flavobacteriia</taxon>
        <taxon>Flavobacteriales</taxon>
        <taxon>Candidatus Shikimatogenerans</taxon>
    </lineage>
</organism>
<proteinExistence type="predicted"/>
<name>A0AAU7QSW8_9FLAO</name>
<reference evidence="2" key="1">
    <citation type="submission" date="2024-06" db="EMBL/GenBank/DDBJ databases">
        <title>Diversity, functionality, and evolutionary history of bacterial symbionts in false click beetles (Coleoptera, Throscidae).</title>
        <authorList>
            <person name="Wierz J.C."/>
            <person name="Malm H."/>
            <person name="Kaltenpoth M."/>
            <person name="Engl T."/>
        </authorList>
    </citation>
    <scope>NUCLEOTIDE SEQUENCE</scope>
    <source>
        <strain evidence="2">AspAUS03</strain>
    </source>
</reference>
<evidence type="ECO:0000313" key="2">
    <source>
        <dbReference type="EMBL" id="XBT18894.1"/>
    </source>
</evidence>
<dbReference type="PANTHER" id="PTHR43834:SF6">
    <property type="entry name" value="GTPASE DER"/>
    <property type="match status" value="1"/>
</dbReference>
<dbReference type="AlphaFoldDB" id="A0AAU7QSW8"/>
<dbReference type="InterPro" id="IPR005225">
    <property type="entry name" value="Small_GTP-bd"/>
</dbReference>
<sequence length="432" mass="51964">MKIIILGRSNVGKSTLFNRIINKNKAIIYNKKYITKDLNQNVFKWNNKYHYISDSGGISFKNDIINNLINKKIFNNIIKYDIIFFLLSFKDGLSINDKCIYNILLRYNKKIFVIVNKVDNNYNYKLYDFYNLGINKLYFISAVNNTGINKILNKALNFKNIKSEKNNKFENKIISIIGKQNVGKSTLFNTLLNKPQNIICKKKGTTIDYIKKKINIYKTKYILYDTPGILKKKKKIDNIIFKKTIKIIKKSNICLFIIDITTGFSKEDYYILNICKKYFKPIIFIYNKINLIKNENFNFIKKYEIKKINNIFTKYFKTFILFINAKMKYKYNYKIIKYINIIYQNIYNNILTKKKNIYFKNNINDIFFKKKKIIINIHQIFNNKYLIIKIIYCKILLNKNIKKKIILYFQKKNNYIVNIQFVFKKYDTYKKN</sequence>
<dbReference type="PANTHER" id="PTHR43834">
    <property type="entry name" value="GTPASE DER"/>
    <property type="match status" value="1"/>
</dbReference>
<dbReference type="Pfam" id="PF01926">
    <property type="entry name" value="MMR_HSR1"/>
    <property type="match status" value="2"/>
</dbReference>
<gene>
    <name evidence="2" type="ORF">ABPD24_00275</name>
</gene>
<feature type="domain" description="G" evidence="1">
    <location>
        <begin position="2"/>
        <end position="117"/>
    </location>
</feature>
<protein>
    <submittedName>
        <fullName evidence="2">GTPase</fullName>
    </submittedName>
</protein>
<evidence type="ECO:0000259" key="1">
    <source>
        <dbReference type="Pfam" id="PF01926"/>
    </source>
</evidence>
<dbReference type="Gene3D" id="3.40.50.300">
    <property type="entry name" value="P-loop containing nucleotide triphosphate hydrolases"/>
    <property type="match status" value="2"/>
</dbReference>
<dbReference type="GO" id="GO:0043022">
    <property type="term" value="F:ribosome binding"/>
    <property type="evidence" value="ECO:0007669"/>
    <property type="project" value="TreeGrafter"/>
</dbReference>
<dbReference type="InterPro" id="IPR006073">
    <property type="entry name" value="GTP-bd"/>
</dbReference>
<dbReference type="NCBIfam" id="TIGR00231">
    <property type="entry name" value="small_GTP"/>
    <property type="match status" value="2"/>
</dbReference>
<dbReference type="SUPFAM" id="SSF52540">
    <property type="entry name" value="P-loop containing nucleoside triphosphate hydrolases"/>
    <property type="match status" value="2"/>
</dbReference>